<evidence type="ECO:0000256" key="2">
    <source>
        <dbReference type="ARBA" id="ARBA00000980"/>
    </source>
</evidence>
<evidence type="ECO:0000313" key="40">
    <source>
        <dbReference type="EMBL" id="KAF0042371.1"/>
    </source>
</evidence>
<evidence type="ECO:0000256" key="26">
    <source>
        <dbReference type="ARBA" id="ARBA00047320"/>
    </source>
</evidence>
<dbReference type="PANTHER" id="PTHR10165">
    <property type="entry name" value="LIPID PHOSPHATE PHOSPHATASE"/>
    <property type="match status" value="1"/>
</dbReference>
<evidence type="ECO:0000256" key="17">
    <source>
        <dbReference type="ARBA" id="ARBA00022801"/>
    </source>
</evidence>
<evidence type="ECO:0000256" key="7">
    <source>
        <dbReference type="ARBA" id="ARBA00004457"/>
    </source>
</evidence>
<evidence type="ECO:0000256" key="19">
    <source>
        <dbReference type="ARBA" id="ARBA00022989"/>
    </source>
</evidence>
<comment type="catalytic activity">
    <reaction evidence="26">
        <text>a monoacyl-sn-glycero-3-phosphate + H2O = a monoacylglycerol + phosphate</text>
        <dbReference type="Rhea" id="RHEA:46736"/>
        <dbReference type="ChEBI" id="CHEBI:15377"/>
        <dbReference type="ChEBI" id="CHEBI:17408"/>
        <dbReference type="ChEBI" id="CHEBI:43474"/>
        <dbReference type="ChEBI" id="CHEBI:77589"/>
    </reaction>
    <physiologicalReaction direction="left-to-right" evidence="26">
        <dbReference type="Rhea" id="RHEA:46737"/>
    </physiologicalReaction>
</comment>
<comment type="catalytic activity">
    <reaction evidence="24">
        <text>an N-acylsphing-4-enine 1-phosphate + H2O = an N-acylsphing-4-enine + phosphate</text>
        <dbReference type="Rhea" id="RHEA:33743"/>
        <dbReference type="ChEBI" id="CHEBI:15377"/>
        <dbReference type="ChEBI" id="CHEBI:43474"/>
        <dbReference type="ChEBI" id="CHEBI:52639"/>
        <dbReference type="ChEBI" id="CHEBI:57674"/>
    </reaction>
    <physiologicalReaction direction="left-to-right" evidence="24">
        <dbReference type="Rhea" id="RHEA:33744"/>
    </physiologicalReaction>
</comment>
<evidence type="ECO:0000256" key="22">
    <source>
        <dbReference type="ARBA" id="ARBA00023136"/>
    </source>
</evidence>
<evidence type="ECO:0000256" key="29">
    <source>
        <dbReference type="ARBA" id="ARBA00049314"/>
    </source>
</evidence>
<dbReference type="GO" id="GO:0033116">
    <property type="term" value="C:endoplasmic reticulum-Golgi intermediate compartment membrane"/>
    <property type="evidence" value="ECO:0007669"/>
    <property type="project" value="UniProtKB-SubCell"/>
</dbReference>
<feature type="domain" description="Phosphatidic acid phosphatase type 2/haloperoxidase" evidence="39">
    <location>
        <begin position="166"/>
        <end position="307"/>
    </location>
</feature>
<comment type="subunit">
    <text evidence="31">Forms functional homodimers and homooligomers that are not required for substrate recognition and catalytic activity. Can also form heterooligomers with other PLPP2 and PLPP3. Interacts with CTNND1; negatively regulates the PLPP3-mediated stabilization of beta-catenin/CTNNB1.</text>
</comment>
<keyword evidence="18" id="KW-0256">Endoplasmic reticulum</keyword>
<dbReference type="InterPro" id="IPR000326">
    <property type="entry name" value="PAP2/HPO"/>
</dbReference>
<evidence type="ECO:0000256" key="24">
    <source>
        <dbReference type="ARBA" id="ARBA00023977"/>
    </source>
</evidence>
<evidence type="ECO:0000256" key="25">
    <source>
        <dbReference type="ARBA" id="ARBA00025707"/>
    </source>
</evidence>
<evidence type="ECO:0000256" key="13">
    <source>
        <dbReference type="ARBA" id="ARBA00012638"/>
    </source>
</evidence>
<evidence type="ECO:0000256" key="3">
    <source>
        <dbReference type="ARBA" id="ARBA00001180"/>
    </source>
</evidence>
<evidence type="ECO:0000256" key="36">
    <source>
        <dbReference type="ARBA" id="ARBA00082411"/>
    </source>
</evidence>
<dbReference type="Pfam" id="PF01569">
    <property type="entry name" value="PAP2"/>
    <property type="match status" value="1"/>
</dbReference>
<evidence type="ECO:0000256" key="9">
    <source>
        <dbReference type="ARBA" id="ARBA00004554"/>
    </source>
</evidence>
<evidence type="ECO:0000256" key="32">
    <source>
        <dbReference type="ARBA" id="ARBA00074742"/>
    </source>
</evidence>
<dbReference type="SMART" id="SM00014">
    <property type="entry name" value="acidPPc"/>
    <property type="match status" value="1"/>
</dbReference>
<comment type="catalytic activity">
    <reaction evidence="2">
        <text>1,2-di-(9Z-octadecenoyl)-sn-glycero-3-phosphate + H2O = 1,2-di-(9Z-octadecenoyl)-sn-glycerol + phosphate</text>
        <dbReference type="Rhea" id="RHEA:43244"/>
        <dbReference type="ChEBI" id="CHEBI:15377"/>
        <dbReference type="ChEBI" id="CHEBI:43474"/>
        <dbReference type="ChEBI" id="CHEBI:52333"/>
        <dbReference type="ChEBI" id="CHEBI:74546"/>
    </reaction>
    <physiologicalReaction direction="left-to-right" evidence="2">
        <dbReference type="Rhea" id="RHEA:43245"/>
    </physiologicalReaction>
</comment>
<feature type="transmembrane region" description="Helical" evidence="38">
    <location>
        <begin position="261"/>
        <end position="280"/>
    </location>
</feature>
<dbReference type="GO" id="GO:0045121">
    <property type="term" value="C:membrane raft"/>
    <property type="evidence" value="ECO:0007669"/>
    <property type="project" value="UniProtKB-SubCell"/>
</dbReference>
<dbReference type="GO" id="GO:0000139">
    <property type="term" value="C:Golgi membrane"/>
    <property type="evidence" value="ECO:0007669"/>
    <property type="project" value="UniProtKB-SubCell"/>
</dbReference>
<evidence type="ECO:0000313" key="41">
    <source>
        <dbReference type="Proteomes" id="UP000438429"/>
    </source>
</evidence>
<dbReference type="SUPFAM" id="SSF48317">
    <property type="entry name" value="Acid phosphatase/Vanadium-dependent haloperoxidase"/>
    <property type="match status" value="1"/>
</dbReference>
<evidence type="ECO:0000256" key="21">
    <source>
        <dbReference type="ARBA" id="ARBA00023098"/>
    </source>
</evidence>
<keyword evidence="17" id="KW-0378">Hydrolase</keyword>
<evidence type="ECO:0000256" key="38">
    <source>
        <dbReference type="SAM" id="Phobius"/>
    </source>
</evidence>
<evidence type="ECO:0000256" key="35">
    <source>
        <dbReference type="ARBA" id="ARBA00080707"/>
    </source>
</evidence>
<evidence type="ECO:0000256" key="15">
    <source>
        <dbReference type="ARBA" id="ARBA00022553"/>
    </source>
</evidence>
<protein>
    <recommendedName>
        <fullName evidence="32">Phospholipid phosphatase 3</fullName>
        <ecNumber evidence="13">3.1.3.4</ecNumber>
    </recommendedName>
    <alternativeName>
        <fullName evidence="36">Lipid phosphate phosphohydrolase 3</fullName>
    </alternativeName>
    <alternativeName>
        <fullName evidence="35">PAP2-beta</fullName>
    </alternativeName>
    <alternativeName>
        <fullName evidence="33">Phosphatidate phosphohydrolase type 2b</fullName>
    </alternativeName>
    <alternativeName>
        <fullName evidence="34">Phosphatidic acid phosphatase 2b</fullName>
    </alternativeName>
</protein>
<evidence type="ECO:0000259" key="39">
    <source>
        <dbReference type="SMART" id="SM00014"/>
    </source>
</evidence>
<feature type="transmembrane region" description="Helical" evidence="38">
    <location>
        <begin position="118"/>
        <end position="137"/>
    </location>
</feature>
<gene>
    <name evidence="40" type="ORF">F2P81_005903</name>
</gene>
<dbReference type="GO" id="GO:0005789">
    <property type="term" value="C:endoplasmic reticulum membrane"/>
    <property type="evidence" value="ECO:0007669"/>
    <property type="project" value="UniProtKB-SubCell"/>
</dbReference>
<dbReference type="InterPro" id="IPR043216">
    <property type="entry name" value="PAP-like"/>
</dbReference>
<comment type="pathway">
    <text evidence="11">Lipid metabolism; phospholipid metabolism.</text>
</comment>
<dbReference type="GO" id="GO:0046839">
    <property type="term" value="P:phospholipid dephosphorylation"/>
    <property type="evidence" value="ECO:0007669"/>
    <property type="project" value="TreeGrafter"/>
</dbReference>
<evidence type="ECO:0000256" key="10">
    <source>
        <dbReference type="ARBA" id="ARBA00004653"/>
    </source>
</evidence>
<dbReference type="GO" id="GO:0016323">
    <property type="term" value="C:basolateral plasma membrane"/>
    <property type="evidence" value="ECO:0007669"/>
    <property type="project" value="UniProtKB-SubCell"/>
</dbReference>
<keyword evidence="15" id="KW-0597">Phosphoprotein</keyword>
<feature type="transmembrane region" description="Helical" evidence="38">
    <location>
        <begin position="231"/>
        <end position="249"/>
    </location>
</feature>
<comment type="catalytic activity">
    <reaction evidence="28">
        <text>N-(9Z-octadecenoyl)-ethanolamine phosphate + H2O = N-(9Z-octadecenoyl) ethanolamine + phosphate</text>
        <dbReference type="Rhea" id="RHEA:62160"/>
        <dbReference type="ChEBI" id="CHEBI:15377"/>
        <dbReference type="ChEBI" id="CHEBI:43474"/>
        <dbReference type="ChEBI" id="CHEBI:71466"/>
        <dbReference type="ChEBI" id="CHEBI:145465"/>
    </reaction>
    <physiologicalReaction direction="left-to-right" evidence="28">
        <dbReference type="Rhea" id="RHEA:62161"/>
    </physiologicalReaction>
</comment>
<comment type="caution">
    <text evidence="40">The sequence shown here is derived from an EMBL/GenBank/DDBJ whole genome shotgun (WGS) entry which is preliminary data.</text>
</comment>
<comment type="pathway">
    <text evidence="25">Phospholipid metabolism.</text>
</comment>
<evidence type="ECO:0000256" key="14">
    <source>
        <dbReference type="ARBA" id="ARBA00022475"/>
    </source>
</evidence>
<evidence type="ECO:0000256" key="37">
    <source>
        <dbReference type="SAM" id="MobiDB-lite"/>
    </source>
</evidence>
<evidence type="ECO:0000256" key="8">
    <source>
        <dbReference type="ARBA" id="ARBA00004477"/>
    </source>
</evidence>
<keyword evidence="14" id="KW-1003">Cell membrane</keyword>
<name>A0A6A4THQ6_SCOMX</name>
<dbReference type="PANTHER" id="PTHR10165:SF79">
    <property type="entry name" value="PHOSPHOLIPID PHOSPHATASE 3"/>
    <property type="match status" value="1"/>
</dbReference>
<keyword evidence="19 38" id="KW-1133">Transmembrane helix</keyword>
<comment type="subcellular location">
    <subcellularLocation>
        <location evidence="9">Basolateral cell membrane</location>
        <topology evidence="9">Multi-pass membrane protein</topology>
    </subcellularLocation>
    <subcellularLocation>
        <location evidence="8">Endoplasmic reticulum membrane</location>
        <topology evidence="8">Multi-pass membrane protein</topology>
    </subcellularLocation>
    <subcellularLocation>
        <location evidence="7">Endoplasmic reticulum-Golgi intermediate compartment membrane</location>
        <topology evidence="7">Multi-pass membrane protein</topology>
    </subcellularLocation>
    <subcellularLocation>
        <location evidence="10">Golgi apparatus membrane</location>
        <topology evidence="10">Multi-pass membrane protein</topology>
    </subcellularLocation>
    <subcellularLocation>
        <location evidence="5">Golgi apparatus</location>
        <location evidence="5">trans-Golgi network membrane</location>
    </subcellularLocation>
    <subcellularLocation>
        <location evidence="6">Membrane raft</location>
        <topology evidence="6">Multi-pass membrane protein</topology>
    </subcellularLocation>
</comment>
<comment type="catalytic activity">
    <reaction evidence="29">
        <text>sphing-4-enine 1-phosphate + H2O = sphing-4-enine + phosphate</text>
        <dbReference type="Rhea" id="RHEA:27518"/>
        <dbReference type="ChEBI" id="CHEBI:15377"/>
        <dbReference type="ChEBI" id="CHEBI:43474"/>
        <dbReference type="ChEBI" id="CHEBI:57756"/>
        <dbReference type="ChEBI" id="CHEBI:60119"/>
    </reaction>
    <physiologicalReaction direction="left-to-right" evidence="29">
        <dbReference type="Rhea" id="RHEA:27519"/>
    </physiologicalReaction>
</comment>
<keyword evidence="20" id="KW-0333">Golgi apparatus</keyword>
<evidence type="ECO:0000256" key="1">
    <source>
        <dbReference type="ARBA" id="ARBA00000974"/>
    </source>
</evidence>
<feature type="transmembrane region" description="Helical" evidence="38">
    <location>
        <begin position="70"/>
        <end position="89"/>
    </location>
</feature>
<dbReference type="FunFam" id="1.20.144.10:FF:000013">
    <property type="entry name" value="Phospholipid phosphatase 3"/>
    <property type="match status" value="1"/>
</dbReference>
<evidence type="ECO:0000256" key="20">
    <source>
        <dbReference type="ARBA" id="ARBA00023034"/>
    </source>
</evidence>
<comment type="similarity">
    <text evidence="12">Belongs to the PA-phosphatase related phosphoesterase family.</text>
</comment>
<keyword evidence="21" id="KW-0443">Lipid metabolism</keyword>
<evidence type="ECO:0000256" key="27">
    <source>
        <dbReference type="ARBA" id="ARBA00047355"/>
    </source>
</evidence>
<evidence type="ECO:0000256" key="34">
    <source>
        <dbReference type="ARBA" id="ARBA00080459"/>
    </source>
</evidence>
<feature type="transmembrane region" description="Helical" evidence="38">
    <location>
        <begin position="292"/>
        <end position="310"/>
    </location>
</feature>
<evidence type="ECO:0000256" key="11">
    <source>
        <dbReference type="ARBA" id="ARBA00005074"/>
    </source>
</evidence>
<sequence length="546" mass="61451">METTCVEQNGGLESLSEFLHAPRGVAFRAETGSSQMQKYMYEKAMAQETRNGGASTLNNNNGVDNSKKKVLIALDVFCLLLASLPFLIIETSTIKPYQRGFYCSDESIRYPRKEGDTISDAVLCGVGILIAIFSIVIGECFRIHQLHEGTKSFVGNPYVAALYKQMGVFLFGCAVSQSFTDIAKVSVGRMRPHFIDVCRPDFSTINCSLGYITNYTCTGEESDVQEARKSFFSGHASFSMYTMLYLAFYLQSRFTWRGARLLRPLLQFTLLMMAFYTGLSRVSDHKHHPTDVLAGFVQGALVAYCIVFYVSDLFKPRVKPATPPPSPIKKELLPSSDIIERNNHHNMLHGKPTKVITASTNLLCHTQNVEFISMGCIGWIGALTCRLFAVGKVTKDSGEGREDQKTRREGKSLFLQSTSGAVVLCHTYLHMLLYALHYGFEAQGWNVNHVGDYREYQEASSESVRRTKWKLVIITSCRRFTPMDVKQEREWLCDMTPLIALAMKRLSVTVLGQLSVSTQQRQRQQGKSDEWRTKQSVLDATSRENE</sequence>
<dbReference type="Gene3D" id="1.20.144.10">
    <property type="entry name" value="Phosphatidic acid phosphatase type 2/haloperoxidase"/>
    <property type="match status" value="1"/>
</dbReference>
<dbReference type="EC" id="3.1.3.4" evidence="13"/>
<evidence type="ECO:0000256" key="5">
    <source>
        <dbReference type="ARBA" id="ARBA00004198"/>
    </source>
</evidence>
<dbReference type="EMBL" id="VEVO01000005">
    <property type="protein sequence ID" value="KAF0042371.1"/>
    <property type="molecule type" value="Genomic_DNA"/>
</dbReference>
<keyword evidence="22 38" id="KW-0472">Membrane</keyword>
<evidence type="ECO:0000256" key="30">
    <source>
        <dbReference type="ARBA" id="ARBA00055569"/>
    </source>
</evidence>
<comment type="catalytic activity">
    <reaction evidence="4">
        <text>1,2-dihexadecanoyl-sn-glycero-3-phosphate + H2O = 1,2-dihexadecanoyl-sn-glycerol + phosphate</text>
        <dbReference type="Rhea" id="RHEA:43236"/>
        <dbReference type="ChEBI" id="CHEBI:15377"/>
        <dbReference type="ChEBI" id="CHEBI:43474"/>
        <dbReference type="ChEBI" id="CHEBI:72859"/>
        <dbReference type="ChEBI" id="CHEBI:82929"/>
    </reaction>
    <physiologicalReaction direction="left-to-right" evidence="4">
        <dbReference type="Rhea" id="RHEA:43237"/>
    </physiologicalReaction>
</comment>
<keyword evidence="16 38" id="KW-0812">Transmembrane</keyword>
<comment type="catalytic activity">
    <reaction evidence="3">
        <text>a 1,2-diacyl-sn-glycero-3-phosphate + H2O = a 1,2-diacyl-sn-glycerol + phosphate</text>
        <dbReference type="Rhea" id="RHEA:27429"/>
        <dbReference type="ChEBI" id="CHEBI:15377"/>
        <dbReference type="ChEBI" id="CHEBI:17815"/>
        <dbReference type="ChEBI" id="CHEBI:43474"/>
        <dbReference type="ChEBI" id="CHEBI:58608"/>
        <dbReference type="EC" id="3.1.3.4"/>
    </reaction>
    <physiologicalReaction direction="left-to-right" evidence="3">
        <dbReference type="Rhea" id="RHEA:27430"/>
    </physiologicalReaction>
</comment>
<organism evidence="40 41">
    <name type="scientific">Scophthalmus maximus</name>
    <name type="common">Turbot</name>
    <name type="synonym">Psetta maxima</name>
    <dbReference type="NCBI Taxonomy" id="52904"/>
    <lineage>
        <taxon>Eukaryota</taxon>
        <taxon>Metazoa</taxon>
        <taxon>Chordata</taxon>
        <taxon>Craniata</taxon>
        <taxon>Vertebrata</taxon>
        <taxon>Euteleostomi</taxon>
        <taxon>Actinopterygii</taxon>
        <taxon>Neopterygii</taxon>
        <taxon>Teleostei</taxon>
        <taxon>Neoteleostei</taxon>
        <taxon>Acanthomorphata</taxon>
        <taxon>Carangaria</taxon>
        <taxon>Pleuronectiformes</taxon>
        <taxon>Pleuronectoidei</taxon>
        <taxon>Scophthalmidae</taxon>
        <taxon>Scophthalmus</taxon>
    </lineage>
</organism>
<dbReference type="CDD" id="cd03384">
    <property type="entry name" value="PAP2_wunen"/>
    <property type="match status" value="1"/>
</dbReference>
<dbReference type="GO" id="GO:0006644">
    <property type="term" value="P:phospholipid metabolic process"/>
    <property type="evidence" value="ECO:0007669"/>
    <property type="project" value="InterPro"/>
</dbReference>
<reference evidence="40 41" key="1">
    <citation type="submission" date="2019-06" db="EMBL/GenBank/DDBJ databases">
        <title>Draft genomes of female and male turbot (Scophthalmus maximus).</title>
        <authorList>
            <person name="Xu H."/>
            <person name="Xu X.-W."/>
            <person name="Shao C."/>
            <person name="Chen S."/>
        </authorList>
    </citation>
    <scope>NUCLEOTIDE SEQUENCE [LARGE SCALE GENOMIC DNA]</scope>
    <source>
        <strain evidence="40">Ysfricsl-2016a</strain>
        <tissue evidence="40">Blood</tissue>
    </source>
</reference>
<dbReference type="GO" id="GO:0008195">
    <property type="term" value="F:phosphatidate phosphatase activity"/>
    <property type="evidence" value="ECO:0007669"/>
    <property type="project" value="UniProtKB-EC"/>
</dbReference>
<evidence type="ECO:0000256" key="28">
    <source>
        <dbReference type="ARBA" id="ARBA00048010"/>
    </source>
</evidence>
<comment type="function">
    <text evidence="30">Independently of this phosphatase activity may also function in the Wnt signaling pathway and the stabilization of beta-catenin/CTNNB1, thereby regulating cell proliferation, migration and differentiation in angiogenesis or yet in tumor growth. Also plays a role in integrin-mediated cell-cell adhesion in angiogenesis.</text>
</comment>
<dbReference type="InterPro" id="IPR036938">
    <property type="entry name" value="PAP2/HPO_sf"/>
</dbReference>
<evidence type="ECO:0000256" key="4">
    <source>
        <dbReference type="ARBA" id="ARBA00001611"/>
    </source>
</evidence>
<dbReference type="GO" id="GO:0007165">
    <property type="term" value="P:signal transduction"/>
    <property type="evidence" value="ECO:0007669"/>
    <property type="project" value="TreeGrafter"/>
</dbReference>
<evidence type="ECO:0000256" key="6">
    <source>
        <dbReference type="ARBA" id="ARBA00004314"/>
    </source>
</evidence>
<proteinExistence type="inferred from homology"/>
<evidence type="ECO:0000256" key="16">
    <source>
        <dbReference type="ARBA" id="ARBA00022692"/>
    </source>
</evidence>
<keyword evidence="23" id="KW-0325">Glycoprotein</keyword>
<evidence type="ECO:0000256" key="31">
    <source>
        <dbReference type="ARBA" id="ARBA00065293"/>
    </source>
</evidence>
<evidence type="ECO:0000256" key="33">
    <source>
        <dbReference type="ARBA" id="ARBA00075478"/>
    </source>
</evidence>
<comment type="catalytic activity">
    <reaction evidence="27">
        <text>N-(octanoyl)-sphing-4-enine-1-phosphate + H2O = N-octanoylsphing-4-enine + phosphate</text>
        <dbReference type="Rhea" id="RHEA:62040"/>
        <dbReference type="ChEBI" id="CHEBI:15377"/>
        <dbReference type="ChEBI" id="CHEBI:43474"/>
        <dbReference type="ChEBI" id="CHEBI:45815"/>
        <dbReference type="ChEBI" id="CHEBI:85376"/>
    </reaction>
    <physiologicalReaction direction="left-to-right" evidence="27">
        <dbReference type="Rhea" id="RHEA:62041"/>
    </physiologicalReaction>
</comment>
<accession>A0A6A4THQ6</accession>
<dbReference type="AlphaFoldDB" id="A0A6A4THQ6"/>
<feature type="region of interest" description="Disordered" evidence="37">
    <location>
        <begin position="519"/>
        <end position="546"/>
    </location>
</feature>
<dbReference type="GO" id="GO:0098609">
    <property type="term" value="P:cell-cell adhesion"/>
    <property type="evidence" value="ECO:0007669"/>
    <property type="project" value="TreeGrafter"/>
</dbReference>
<evidence type="ECO:0000256" key="12">
    <source>
        <dbReference type="ARBA" id="ARBA00008816"/>
    </source>
</evidence>
<evidence type="ECO:0000256" key="23">
    <source>
        <dbReference type="ARBA" id="ARBA00023180"/>
    </source>
</evidence>
<dbReference type="Proteomes" id="UP000438429">
    <property type="component" value="Unassembled WGS sequence"/>
</dbReference>
<comment type="catalytic activity">
    <reaction evidence="1">
        <text>(9Z)-octadecenoyl-sn-glycero-3-phosphate + H2O = (9Z-octadecenoyl)-glycerol + phosphate</text>
        <dbReference type="Rhea" id="RHEA:50884"/>
        <dbReference type="ChEBI" id="CHEBI:15377"/>
        <dbReference type="ChEBI" id="CHEBI:43474"/>
        <dbReference type="ChEBI" id="CHEBI:75937"/>
        <dbReference type="ChEBI" id="CHEBI:84973"/>
    </reaction>
    <physiologicalReaction direction="left-to-right" evidence="1">
        <dbReference type="Rhea" id="RHEA:50885"/>
    </physiologicalReaction>
</comment>
<evidence type="ECO:0000256" key="18">
    <source>
        <dbReference type="ARBA" id="ARBA00022824"/>
    </source>
</evidence>